<evidence type="ECO:0000256" key="3">
    <source>
        <dbReference type="SAM" id="SignalP"/>
    </source>
</evidence>
<dbReference type="InterPro" id="IPR003344">
    <property type="entry name" value="Big_1_dom"/>
</dbReference>
<dbReference type="EMBL" id="LNDJ01000063">
    <property type="protein sequence ID" value="KRU22601.1"/>
    <property type="molecule type" value="Genomic_DNA"/>
</dbReference>
<dbReference type="Gene3D" id="2.60.40.10">
    <property type="entry name" value="Immunoglobulins"/>
    <property type="match status" value="2"/>
</dbReference>
<feature type="compositionally biased region" description="Gly residues" evidence="2">
    <location>
        <begin position="46"/>
        <end position="56"/>
    </location>
</feature>
<keyword evidence="6" id="KW-1185">Reference proteome</keyword>
<feature type="chain" id="PRO_5006669031" description="Big-1 domain-containing protein" evidence="3">
    <location>
        <begin position="25"/>
        <end position="749"/>
    </location>
</feature>
<organism evidence="5 6">
    <name type="scientific">Psychrobacter piscatorii</name>
    <dbReference type="NCBI Taxonomy" id="554343"/>
    <lineage>
        <taxon>Bacteria</taxon>
        <taxon>Pseudomonadati</taxon>
        <taxon>Pseudomonadota</taxon>
        <taxon>Gammaproteobacteria</taxon>
        <taxon>Moraxellales</taxon>
        <taxon>Moraxellaceae</taxon>
        <taxon>Psychrobacter</taxon>
    </lineage>
</organism>
<gene>
    <name evidence="5" type="ORF">AS194_01460</name>
</gene>
<dbReference type="AlphaFoldDB" id="A0A0T6DRL1"/>
<dbReference type="RefSeq" id="WP_058024611.1">
    <property type="nucleotide sequence ID" value="NZ_LNDJ01000063.1"/>
</dbReference>
<dbReference type="Proteomes" id="UP000051202">
    <property type="component" value="Unassembled WGS sequence"/>
</dbReference>
<name>A0A0T6DRL1_9GAMM</name>
<comment type="similarity">
    <text evidence="1">Belongs to the intimin/invasin family.</text>
</comment>
<dbReference type="SMART" id="SM00634">
    <property type="entry name" value="BID_1"/>
    <property type="match status" value="1"/>
</dbReference>
<evidence type="ECO:0000313" key="6">
    <source>
        <dbReference type="Proteomes" id="UP000051202"/>
    </source>
</evidence>
<evidence type="ECO:0000256" key="2">
    <source>
        <dbReference type="SAM" id="MobiDB-lite"/>
    </source>
</evidence>
<evidence type="ECO:0000256" key="1">
    <source>
        <dbReference type="ARBA" id="ARBA00010116"/>
    </source>
</evidence>
<evidence type="ECO:0000259" key="4">
    <source>
        <dbReference type="PROSITE" id="PS51127"/>
    </source>
</evidence>
<sequence>MSYPSLPTSKLFQLTALTLSLALAGCGGGGTDTVAPEPELGTQQPGTGGNNGGGEQEIGELNITPIILTDTNGNITRTVTSTGANAKVTVTDSNGKPVSNALVTFEGENVVFGTSNAAILTNESGEANISVKPLDNTTTGSYQLRATVSYDNLTAATPSYNFSLQTLEVVLTDVALSTNSLESGGNTNITLKTKDAISNINQNNISVTFDTSCGTFDNASMVSSNQGDVSVTYQAIDDNGKLCEGEQTITVAPVSNPANSQTVTVNIEGVEASSIVYTTTDDVQLGANNSGSSRSGSIEFTVYSNGRPAANQRVQISKVFAPTDFSFVSLGNRAPETVTSDSQGRVVVNLYPGALPGPVEIKAALLSNSSVFALSKNVSVATGRATQNGFSISLSKNVLAAGVDGDIATVTARLVDRVGNPVPDGTVVSFISEGGRIIPSCATNNGQCSVEFSTQNPRPVDDRISVIAYVEGDKSYIDRDGDNQFSAGDILTRNIGDFFRDDNENNQYDDDLGEFIYRRNASNLACGSSSFSYPNIDGTCDDKLDAILRSQVVLGLASNVPLFPRLGRTLPANPLDDVDSPIEVDFKMYGNGAQTVSMPSGTSISIAAEDKTSYSPTAVLAGGRIQVSNAEPNTVAIVTSGSSSFNVPIGTNGVGSTSSGNLPEDASLTVADTSSTCEAELVSGSLTVPDIVDLGAGVPIGNGNFGKVRDNAVSYTFTYSGCRPNDQLKLTVTTPSPSANTFIKPIRFV</sequence>
<proteinExistence type="inferred from homology"/>
<dbReference type="InterPro" id="IPR008964">
    <property type="entry name" value="Invasin/intimin_cell_adhesion"/>
</dbReference>
<accession>A0A0T6DRL1</accession>
<reference evidence="5 6" key="1">
    <citation type="submission" date="2015-11" db="EMBL/GenBank/DDBJ databases">
        <title>Permanent draft genome of Psychrobacter piscatorii LQ58.</title>
        <authorList>
            <person name="Zhou M."/>
            <person name="Dong B."/>
            <person name="Liu Q."/>
        </authorList>
    </citation>
    <scope>NUCLEOTIDE SEQUENCE [LARGE SCALE GENOMIC DNA]</scope>
    <source>
        <strain evidence="5 6">LQ58</strain>
    </source>
</reference>
<keyword evidence="3" id="KW-0732">Signal</keyword>
<protein>
    <recommendedName>
        <fullName evidence="4">Big-1 domain-containing protein</fullName>
    </recommendedName>
</protein>
<evidence type="ECO:0000313" key="5">
    <source>
        <dbReference type="EMBL" id="KRU22601.1"/>
    </source>
</evidence>
<feature type="signal peptide" evidence="3">
    <location>
        <begin position="1"/>
        <end position="24"/>
    </location>
</feature>
<dbReference type="InterPro" id="IPR013783">
    <property type="entry name" value="Ig-like_fold"/>
</dbReference>
<dbReference type="SUPFAM" id="SSF49373">
    <property type="entry name" value="Invasin/intimin cell-adhesion fragments"/>
    <property type="match status" value="1"/>
</dbReference>
<feature type="region of interest" description="Disordered" evidence="2">
    <location>
        <begin position="30"/>
        <end position="57"/>
    </location>
</feature>
<comment type="caution">
    <text evidence="5">The sequence shown here is derived from an EMBL/GenBank/DDBJ whole genome shotgun (WGS) entry which is preliminary data.</text>
</comment>
<dbReference type="STRING" id="554343.AS194_01460"/>
<feature type="domain" description="Big-1" evidence="4">
    <location>
        <begin position="74"/>
        <end position="163"/>
    </location>
</feature>
<dbReference type="PROSITE" id="PS51127">
    <property type="entry name" value="BIG1"/>
    <property type="match status" value="1"/>
</dbReference>